<keyword evidence="2" id="KW-1185">Reference proteome</keyword>
<accession>A0ACC3MGP0</accession>
<comment type="caution">
    <text evidence="1">The sequence shown here is derived from an EMBL/GenBank/DDBJ whole genome shotgun (WGS) entry which is preliminary data.</text>
</comment>
<protein>
    <submittedName>
        <fullName evidence="1">Mother-specific HO expression</fullName>
    </submittedName>
</protein>
<reference evidence="1" key="1">
    <citation type="submission" date="2023-07" db="EMBL/GenBank/DDBJ databases">
        <title>Black Yeasts Isolated from many extreme environments.</title>
        <authorList>
            <person name="Coleine C."/>
            <person name="Stajich J.E."/>
            <person name="Selbmann L."/>
        </authorList>
    </citation>
    <scope>NUCLEOTIDE SEQUENCE</scope>
    <source>
        <strain evidence="1">CCFEE 5714</strain>
    </source>
</reference>
<name>A0ACC3MGP0_9PEZI</name>
<organism evidence="1 2">
    <name type="scientific">Vermiconidia calcicola</name>
    <dbReference type="NCBI Taxonomy" id="1690605"/>
    <lineage>
        <taxon>Eukaryota</taxon>
        <taxon>Fungi</taxon>
        <taxon>Dikarya</taxon>
        <taxon>Ascomycota</taxon>
        <taxon>Pezizomycotina</taxon>
        <taxon>Dothideomycetes</taxon>
        <taxon>Dothideomycetidae</taxon>
        <taxon>Mycosphaerellales</taxon>
        <taxon>Extremaceae</taxon>
        <taxon>Vermiconidia</taxon>
    </lineage>
</organism>
<gene>
    <name evidence="1" type="primary">SHE3_2</name>
    <name evidence="1" type="ORF">LTR37_019186</name>
</gene>
<dbReference type="Proteomes" id="UP001281147">
    <property type="component" value="Unassembled WGS sequence"/>
</dbReference>
<evidence type="ECO:0000313" key="2">
    <source>
        <dbReference type="Proteomes" id="UP001281147"/>
    </source>
</evidence>
<sequence length="325" mass="37197">MNGFQPFNASPNASTSLQNGPRIASTDGLRTPSRSDSLQPNATSSSPSTTIVPSPVSVNSENSPATWSTAIGHATTSGKSGRVIERLMTENDKLKREVNEARVKCQDLEKSLQTYKPQIEALRQENDNLSHARDVDSSLISRRDRKIEEIKADLALERQRREKAEMLARQREREKEDMEEQSRRDMQHMTESTKHATLHAEILETSHKQLSAEYRARAEAWKRDLGTVEDGREQDRQKLARLDVVADQMRQELERSRKLNGEIMEMWEKMKEVNDARLQGMQDEATHETDKTRKLTMEMDKVVNEMRWVMGVKKNVADADQGRPE</sequence>
<proteinExistence type="predicted"/>
<evidence type="ECO:0000313" key="1">
    <source>
        <dbReference type="EMBL" id="KAK3687072.1"/>
    </source>
</evidence>
<dbReference type="EMBL" id="JAUTXU010000289">
    <property type="protein sequence ID" value="KAK3687072.1"/>
    <property type="molecule type" value="Genomic_DNA"/>
</dbReference>